<evidence type="ECO:0000313" key="20">
    <source>
        <dbReference type="Proteomes" id="UP000002051"/>
    </source>
</evidence>
<reference evidence="19" key="3">
    <citation type="submission" date="2015-04" db="UniProtKB">
        <authorList>
            <consortium name="EnsemblPlants"/>
        </authorList>
    </citation>
    <scope>IDENTIFICATION</scope>
    <source>
        <strain evidence="19">cv. Jemalong A17</strain>
    </source>
</reference>
<comment type="catalytic activity">
    <reaction evidence="11">
        <text>9-cis-violaxanthin + O2 = (3S,5R,6S)-5,6-epoxy-3-hydroxy-5,6-dihydro-12'-apo-beta-caroten-12'-al + 2-cis,4-trans-xanthoxin</text>
        <dbReference type="Rhea" id="RHEA:16541"/>
        <dbReference type="ChEBI" id="CHEBI:15379"/>
        <dbReference type="ChEBI" id="CHEBI:32304"/>
        <dbReference type="ChEBI" id="CHEBI:34597"/>
        <dbReference type="ChEBI" id="CHEBI:35305"/>
        <dbReference type="EC" id="1.13.11.51"/>
    </reaction>
</comment>
<dbReference type="Proteomes" id="UP000265566">
    <property type="component" value="Chromosome 2"/>
</dbReference>
<dbReference type="EMBL" id="CM001218">
    <property type="protein sequence ID" value="KEH38404.1"/>
    <property type="molecule type" value="Genomic_DNA"/>
</dbReference>
<comment type="catalytic activity">
    <reaction evidence="12">
        <text>9'-cis-neoxanthin + O2 = (3S,5R,6R)-3,5-dihydroxy-6,7-didehydro-5,6-dihydro-12'-apo-beta-caroten-12'-al + 2-cis,4-trans-xanthoxin</text>
        <dbReference type="Rhea" id="RHEA:19677"/>
        <dbReference type="ChEBI" id="CHEBI:15379"/>
        <dbReference type="ChEBI" id="CHEBI:32304"/>
        <dbReference type="ChEBI" id="CHEBI:34596"/>
        <dbReference type="ChEBI" id="CHEBI:35306"/>
        <dbReference type="EC" id="1.13.11.51"/>
    </reaction>
</comment>
<dbReference type="HOGENOM" id="CLU_016472_0_0_1"/>
<keyword evidence="10 15" id="KW-0408">Iron</keyword>
<dbReference type="KEGG" id="mtr:25487063"/>
<reference evidence="17 20" key="1">
    <citation type="journal article" date="2011" name="Nature">
        <title>The Medicago genome provides insight into the evolution of rhizobial symbioses.</title>
        <authorList>
            <person name="Young N.D."/>
            <person name="Debelle F."/>
            <person name="Oldroyd G.E."/>
            <person name="Geurts R."/>
            <person name="Cannon S.B."/>
            <person name="Udvardi M.K."/>
            <person name="Benedito V.A."/>
            <person name="Mayer K.F."/>
            <person name="Gouzy J."/>
            <person name="Schoof H."/>
            <person name="Van de Peer Y."/>
            <person name="Proost S."/>
            <person name="Cook D.R."/>
            <person name="Meyers B.C."/>
            <person name="Spannagl M."/>
            <person name="Cheung F."/>
            <person name="De Mita S."/>
            <person name="Krishnakumar V."/>
            <person name="Gundlach H."/>
            <person name="Zhou S."/>
            <person name="Mudge J."/>
            <person name="Bharti A.K."/>
            <person name="Murray J.D."/>
            <person name="Naoumkina M.A."/>
            <person name="Rosen B."/>
            <person name="Silverstein K.A."/>
            <person name="Tang H."/>
            <person name="Rombauts S."/>
            <person name="Zhao P.X."/>
            <person name="Zhou P."/>
            <person name="Barbe V."/>
            <person name="Bardou P."/>
            <person name="Bechner M."/>
            <person name="Bellec A."/>
            <person name="Berger A."/>
            <person name="Berges H."/>
            <person name="Bidwell S."/>
            <person name="Bisseling T."/>
            <person name="Choisne N."/>
            <person name="Couloux A."/>
            <person name="Denny R."/>
            <person name="Deshpande S."/>
            <person name="Dai X."/>
            <person name="Doyle J.J."/>
            <person name="Dudez A.M."/>
            <person name="Farmer A.D."/>
            <person name="Fouteau S."/>
            <person name="Franken C."/>
            <person name="Gibelin C."/>
            <person name="Gish J."/>
            <person name="Goldstein S."/>
            <person name="Gonzalez A.J."/>
            <person name="Green P.J."/>
            <person name="Hallab A."/>
            <person name="Hartog M."/>
            <person name="Hua A."/>
            <person name="Humphray S.J."/>
            <person name="Jeong D.H."/>
            <person name="Jing Y."/>
            <person name="Jocker A."/>
            <person name="Kenton S.M."/>
            <person name="Kim D.J."/>
            <person name="Klee K."/>
            <person name="Lai H."/>
            <person name="Lang C."/>
            <person name="Lin S."/>
            <person name="Macmil S.L."/>
            <person name="Magdelenat G."/>
            <person name="Matthews L."/>
            <person name="McCorrison J."/>
            <person name="Monaghan E.L."/>
            <person name="Mun J.H."/>
            <person name="Najar F.Z."/>
            <person name="Nicholson C."/>
            <person name="Noirot C."/>
            <person name="O'Bleness M."/>
            <person name="Paule C.R."/>
            <person name="Poulain J."/>
            <person name="Prion F."/>
            <person name="Qin B."/>
            <person name="Qu C."/>
            <person name="Retzel E.F."/>
            <person name="Riddle C."/>
            <person name="Sallet E."/>
            <person name="Samain S."/>
            <person name="Samson N."/>
            <person name="Sanders I."/>
            <person name="Saurat O."/>
            <person name="Scarpelli C."/>
            <person name="Schiex T."/>
            <person name="Segurens B."/>
            <person name="Severin A.J."/>
            <person name="Sherrier D.J."/>
            <person name="Shi R."/>
            <person name="Sims S."/>
            <person name="Singer S.R."/>
            <person name="Sinharoy S."/>
            <person name="Sterck L."/>
            <person name="Viollet A."/>
            <person name="Wang B.B."/>
            <person name="Wang K."/>
            <person name="Wang M."/>
            <person name="Wang X."/>
            <person name="Warfsmann J."/>
            <person name="Weissenbach J."/>
            <person name="White D.D."/>
            <person name="White J.D."/>
            <person name="Wiley G.B."/>
            <person name="Wincker P."/>
            <person name="Xing Y."/>
            <person name="Yang L."/>
            <person name="Yao Z."/>
            <person name="Ying F."/>
            <person name="Zhai J."/>
            <person name="Zhou L."/>
            <person name="Zuber A."/>
            <person name="Denarie J."/>
            <person name="Dixon R.A."/>
            <person name="May G.D."/>
            <person name="Schwartz D.C."/>
            <person name="Rogers J."/>
            <person name="Quetier F."/>
            <person name="Town C.D."/>
            <person name="Roe B.A."/>
        </authorList>
    </citation>
    <scope>NUCLEOTIDE SEQUENCE [LARGE SCALE GENOMIC DNA]</scope>
    <source>
        <strain evidence="17">A17</strain>
        <strain evidence="19 20">cv. Jemalong A17</strain>
    </source>
</reference>
<dbReference type="EC" id="1.13.11.51" evidence="13"/>
<dbReference type="GO" id="GO:0009570">
    <property type="term" value="C:chloroplast stroma"/>
    <property type="evidence" value="ECO:0000318"/>
    <property type="project" value="GO_Central"/>
</dbReference>
<protein>
    <recommendedName>
        <fullName evidence="13">9-cis-epoxycarotenoid dioxygenase</fullName>
        <ecNumber evidence="13">1.13.11.51</ecNumber>
    </recommendedName>
</protein>
<evidence type="ECO:0000256" key="16">
    <source>
        <dbReference type="SAM" id="MobiDB-lite"/>
    </source>
</evidence>
<feature type="binding site" evidence="15">
    <location>
        <position position="597"/>
    </location>
    <ligand>
        <name>Fe cation</name>
        <dbReference type="ChEBI" id="CHEBI:24875"/>
        <note>catalytic</note>
    </ligand>
</feature>
<feature type="compositionally biased region" description="Polar residues" evidence="16">
    <location>
        <begin position="42"/>
        <end position="66"/>
    </location>
</feature>
<dbReference type="STRING" id="3880.A0A072V8S5"/>
<organism evidence="17 20">
    <name type="scientific">Medicago truncatula</name>
    <name type="common">Barrel medic</name>
    <name type="synonym">Medicago tribuloides</name>
    <dbReference type="NCBI Taxonomy" id="3880"/>
    <lineage>
        <taxon>Eukaryota</taxon>
        <taxon>Viridiplantae</taxon>
        <taxon>Streptophyta</taxon>
        <taxon>Embryophyta</taxon>
        <taxon>Tracheophyta</taxon>
        <taxon>Spermatophyta</taxon>
        <taxon>Magnoliopsida</taxon>
        <taxon>eudicotyledons</taxon>
        <taxon>Gunneridae</taxon>
        <taxon>Pentapetalae</taxon>
        <taxon>rosids</taxon>
        <taxon>fabids</taxon>
        <taxon>Fabales</taxon>
        <taxon>Fabaceae</taxon>
        <taxon>Papilionoideae</taxon>
        <taxon>50 kb inversion clade</taxon>
        <taxon>NPAAA clade</taxon>
        <taxon>Hologalegina</taxon>
        <taxon>IRL clade</taxon>
        <taxon>Trifolieae</taxon>
        <taxon>Medicago</taxon>
    </lineage>
</organism>
<keyword evidence="4" id="KW-0934">Plastid</keyword>
<evidence type="ECO:0000256" key="8">
    <source>
        <dbReference type="ARBA" id="ARBA00022964"/>
    </source>
</evidence>
<dbReference type="EnsemblPlants" id="KEH38404">
    <property type="protein sequence ID" value="KEH38404"/>
    <property type="gene ID" value="MTR_2g070460"/>
</dbReference>
<keyword evidence="8 17" id="KW-0223">Dioxygenase</keyword>
<dbReference type="EMBL" id="PSQE01000002">
    <property type="protein sequence ID" value="RHN74678.1"/>
    <property type="molecule type" value="Genomic_DNA"/>
</dbReference>
<evidence type="ECO:0000313" key="18">
    <source>
        <dbReference type="EMBL" id="RHN74678.1"/>
    </source>
</evidence>
<keyword evidence="7" id="KW-0809">Transit peptide</keyword>
<keyword evidence="20" id="KW-1185">Reference proteome</keyword>
<evidence type="ECO:0000256" key="3">
    <source>
        <dbReference type="ARBA" id="ARBA00022528"/>
    </source>
</evidence>
<dbReference type="GO" id="GO:0046872">
    <property type="term" value="F:metal ion binding"/>
    <property type="evidence" value="ECO:0007669"/>
    <property type="project" value="UniProtKB-KW"/>
</dbReference>
<evidence type="ECO:0000256" key="14">
    <source>
        <dbReference type="ARBA" id="ARBA00048369"/>
    </source>
</evidence>
<evidence type="ECO:0000256" key="6">
    <source>
        <dbReference type="ARBA" id="ARBA00022865"/>
    </source>
</evidence>
<comment type="catalytic activity">
    <reaction evidence="14">
        <text>a 9-cis-epoxycarotenoid + O2 = a 12'-apo-carotenal + 2-cis,4-trans-xanthoxin</text>
        <dbReference type="Rhea" id="RHEA:23328"/>
        <dbReference type="ChEBI" id="CHEBI:15379"/>
        <dbReference type="ChEBI" id="CHEBI:32304"/>
        <dbReference type="ChEBI" id="CHEBI:51972"/>
        <dbReference type="ChEBI" id="CHEBI:51973"/>
        <dbReference type="EC" id="1.13.11.51"/>
    </reaction>
</comment>
<dbReference type="PANTHER" id="PTHR10543:SF26">
    <property type="entry name" value="9-CIS-EPOXYCAROTENOID DIOXYGENASE NCED3, CHLOROPLASTIC"/>
    <property type="match status" value="1"/>
</dbReference>
<name>A0A072V8S5_MEDTR</name>
<dbReference type="OrthoDB" id="1069523at2759"/>
<dbReference type="PANTHER" id="PTHR10543">
    <property type="entry name" value="BETA-CAROTENE DIOXYGENASE"/>
    <property type="match status" value="1"/>
</dbReference>
<evidence type="ECO:0000256" key="9">
    <source>
        <dbReference type="ARBA" id="ARBA00023002"/>
    </source>
</evidence>
<dbReference type="Gramene" id="rna10785">
    <property type="protein sequence ID" value="RHN74678.1"/>
    <property type="gene ID" value="gene10785"/>
</dbReference>
<evidence type="ECO:0000256" key="1">
    <source>
        <dbReference type="ARBA" id="ARBA00004229"/>
    </source>
</evidence>
<reference evidence="18" key="4">
    <citation type="journal article" date="2018" name="Nat. Plants">
        <title>Whole-genome landscape of Medicago truncatula symbiotic genes.</title>
        <authorList>
            <person name="Pecrix Y."/>
            <person name="Gamas P."/>
            <person name="Carrere S."/>
        </authorList>
    </citation>
    <scope>NUCLEOTIDE SEQUENCE</scope>
    <source>
        <tissue evidence="18">Leaves</tissue>
    </source>
</reference>
<evidence type="ECO:0000256" key="2">
    <source>
        <dbReference type="ARBA" id="ARBA00006787"/>
    </source>
</evidence>
<evidence type="ECO:0000256" key="11">
    <source>
        <dbReference type="ARBA" id="ARBA00035929"/>
    </source>
</evidence>
<keyword evidence="6" id="KW-0937">Abscisic acid biosynthesis</keyword>
<feature type="binding site" evidence="15">
    <location>
        <position position="423"/>
    </location>
    <ligand>
        <name>Fe cation</name>
        <dbReference type="ChEBI" id="CHEBI:24875"/>
        <note>catalytic</note>
    </ligand>
</feature>
<evidence type="ECO:0000313" key="19">
    <source>
        <dbReference type="EnsemblPlants" id="KEH38404"/>
    </source>
</evidence>
<comment type="similarity">
    <text evidence="2">Belongs to the carotenoid oxygenase family.</text>
</comment>
<evidence type="ECO:0000256" key="4">
    <source>
        <dbReference type="ARBA" id="ARBA00022640"/>
    </source>
</evidence>
<accession>A0A072V8S5</accession>
<dbReference type="AlphaFoldDB" id="A0A072V8S5"/>
<reference evidence="17 20" key="2">
    <citation type="journal article" date="2014" name="BMC Genomics">
        <title>An improved genome release (version Mt4.0) for the model legume Medicago truncatula.</title>
        <authorList>
            <person name="Tang H."/>
            <person name="Krishnakumar V."/>
            <person name="Bidwell S."/>
            <person name="Rosen B."/>
            <person name="Chan A."/>
            <person name="Zhou S."/>
            <person name="Gentzbittel L."/>
            <person name="Childs K.L."/>
            <person name="Yandell M."/>
            <person name="Gundlach H."/>
            <person name="Mayer K.F."/>
            <person name="Schwartz D.C."/>
            <person name="Town C.D."/>
        </authorList>
    </citation>
    <scope>GENOME REANNOTATION</scope>
    <source>
        <strain evidence="17">A17</strain>
        <strain evidence="19 20">cv. Jemalong A17</strain>
    </source>
</reference>
<comment type="cofactor">
    <cofactor evidence="15">
        <name>Fe(2+)</name>
        <dbReference type="ChEBI" id="CHEBI:29033"/>
    </cofactor>
    <text evidence="15">Binds 1 Fe(2+) ion per subunit.</text>
</comment>
<feature type="binding site" evidence="15">
    <location>
        <position position="358"/>
    </location>
    <ligand>
        <name>Fe cation</name>
        <dbReference type="ChEBI" id="CHEBI:24875"/>
        <note>catalytic</note>
    </ligand>
</feature>
<dbReference type="GO" id="GO:0045549">
    <property type="term" value="F:9-cis-epoxycarotenoid dioxygenase activity"/>
    <property type="evidence" value="ECO:0007669"/>
    <property type="project" value="UniProtKB-EC"/>
</dbReference>
<dbReference type="Proteomes" id="UP000002051">
    <property type="component" value="Chromosome 2"/>
</dbReference>
<feature type="binding site" evidence="15">
    <location>
        <position position="309"/>
    </location>
    <ligand>
        <name>Fe cation</name>
        <dbReference type="ChEBI" id="CHEBI:24875"/>
        <note>catalytic</note>
    </ligand>
</feature>
<evidence type="ECO:0000256" key="13">
    <source>
        <dbReference type="ARBA" id="ARBA00039007"/>
    </source>
</evidence>
<dbReference type="GO" id="GO:0016121">
    <property type="term" value="P:carotene catabolic process"/>
    <property type="evidence" value="ECO:0000318"/>
    <property type="project" value="GO_Central"/>
</dbReference>
<sequence>MATSTASSNTWINTKLGSSSSYSSPFKDSRSNSITLKKKRSISQNNKISCSLQTTLPFPKQYQPSKPKTVIPTKEPKPNQPITKTLPKQQQEQKQHKWNLLQKAAATALDFVETTLIKQEQKHPLPKTSDPRVQIAGNFAPVPEHPVTQSLPITGKIPTNIDGVYLRNGANPLYEPVAGHHFFDGDGMVHAVKFTNGSVSYSCRFTETHRLAQEKALGRPVFPKAIGELHGHSGIARLALYYARSLCGLVDGTHGMGVANAGLVYFNNRLLAMSEDDIPYHIRVTPNGDLTTVCRYDFDNQLKSTMIAHPKVDPVDKNMYALSYDVVQKPYLKYFRFDASGVKSPDVEIPLEQPTMMHDFAITENFVVVPDQQVVFKLGEMIRGGSPVVYDKEKVSRFGVLSKNAEDSSEMIWIDAPECFCFHLWNAWEEPENDEVVVIGSCMTPADSIFNECEENLESVLSEIRLNLKTGKSTRRPIIKESEQVNLEAGMVNKNKLGRKTQFAYLALAEPWPKVSGFAKVDLFSGEVKKYIYGENRFGGEPLFLPNSDSENEDDGYILTFVHDEKEWKSELQIVNAATLKLEASIQLPSRVPYGFHGTFINSNDLKKQE</sequence>
<proteinExistence type="inferred from homology"/>
<keyword evidence="5 15" id="KW-0479">Metal-binding</keyword>
<dbReference type="GO" id="GO:0010436">
    <property type="term" value="F:carotenoid dioxygenase activity"/>
    <property type="evidence" value="ECO:0000318"/>
    <property type="project" value="GO_Central"/>
</dbReference>
<evidence type="ECO:0000256" key="12">
    <source>
        <dbReference type="ARBA" id="ARBA00036784"/>
    </source>
</evidence>
<evidence type="ECO:0000256" key="5">
    <source>
        <dbReference type="ARBA" id="ARBA00022723"/>
    </source>
</evidence>
<feature type="compositionally biased region" description="Polar residues" evidence="16">
    <location>
        <begin position="1"/>
        <end position="17"/>
    </location>
</feature>
<evidence type="ECO:0000313" key="17">
    <source>
        <dbReference type="EMBL" id="KEH38404.1"/>
    </source>
</evidence>
<evidence type="ECO:0000256" key="15">
    <source>
        <dbReference type="PIRSR" id="PIRSR604294-1"/>
    </source>
</evidence>
<gene>
    <name evidence="19" type="primary">25487063</name>
    <name evidence="17" type="ordered locus">MTR_2g070460</name>
    <name evidence="18" type="ORF">MtrunA17_Chr2g0312951</name>
</gene>
<evidence type="ECO:0000256" key="7">
    <source>
        <dbReference type="ARBA" id="ARBA00022946"/>
    </source>
</evidence>
<dbReference type="Pfam" id="PF03055">
    <property type="entry name" value="RPE65"/>
    <property type="match status" value="1"/>
</dbReference>
<dbReference type="GO" id="GO:0009688">
    <property type="term" value="P:abscisic acid biosynthetic process"/>
    <property type="evidence" value="ECO:0007669"/>
    <property type="project" value="UniProtKB-KW"/>
</dbReference>
<dbReference type="InterPro" id="IPR004294">
    <property type="entry name" value="Carotenoid_Oase"/>
</dbReference>
<evidence type="ECO:0000256" key="10">
    <source>
        <dbReference type="ARBA" id="ARBA00023004"/>
    </source>
</evidence>
<feature type="compositionally biased region" description="Polar residues" evidence="16">
    <location>
        <begin position="80"/>
        <end position="92"/>
    </location>
</feature>
<comment type="subcellular location">
    <subcellularLocation>
        <location evidence="1">Plastid</location>
        <location evidence="1">Chloroplast</location>
    </subcellularLocation>
</comment>
<feature type="region of interest" description="Disordered" evidence="16">
    <location>
        <begin position="1"/>
        <end position="96"/>
    </location>
</feature>
<keyword evidence="9 18" id="KW-0560">Oxidoreductase</keyword>
<keyword evidence="3" id="KW-0150">Chloroplast</keyword>